<dbReference type="PANTHER" id="PTHR46383">
    <property type="entry name" value="ASPARTATE AMINOTRANSFERASE"/>
    <property type="match status" value="1"/>
</dbReference>
<dbReference type="PANTHER" id="PTHR46383:SF3">
    <property type="entry name" value="ASPARTATE AMINOTRANSFERASE-RELATED"/>
    <property type="match status" value="1"/>
</dbReference>
<gene>
    <name evidence="8" type="ORF">IAA07_00960</name>
</gene>
<dbReference type="Proteomes" id="UP000823900">
    <property type="component" value="Unassembled WGS sequence"/>
</dbReference>
<comment type="cofactor">
    <cofactor evidence="1 6">
        <name>pyridoxal 5'-phosphate</name>
        <dbReference type="ChEBI" id="CHEBI:597326"/>
    </cofactor>
</comment>
<dbReference type="SUPFAM" id="SSF53383">
    <property type="entry name" value="PLP-dependent transferases"/>
    <property type="match status" value="1"/>
</dbReference>
<dbReference type="Pfam" id="PF00155">
    <property type="entry name" value="Aminotran_1_2"/>
    <property type="match status" value="1"/>
</dbReference>
<proteinExistence type="inferred from homology"/>
<dbReference type="Gene3D" id="3.90.1150.10">
    <property type="entry name" value="Aspartate Aminotransferase, domain 1"/>
    <property type="match status" value="1"/>
</dbReference>
<name>A0A9D2KM16_9FIRM</name>
<dbReference type="GO" id="GO:0008483">
    <property type="term" value="F:transaminase activity"/>
    <property type="evidence" value="ECO:0007669"/>
    <property type="project" value="UniProtKB-KW"/>
</dbReference>
<feature type="domain" description="Aminotransferase class I/classII large" evidence="7">
    <location>
        <begin position="20"/>
        <end position="367"/>
    </location>
</feature>
<evidence type="ECO:0000256" key="6">
    <source>
        <dbReference type="RuleBase" id="RU000481"/>
    </source>
</evidence>
<dbReference type="InterPro" id="IPR015421">
    <property type="entry name" value="PyrdxlP-dep_Trfase_major"/>
</dbReference>
<evidence type="ECO:0000256" key="5">
    <source>
        <dbReference type="ARBA" id="ARBA00022898"/>
    </source>
</evidence>
<dbReference type="InterPro" id="IPR050596">
    <property type="entry name" value="AspAT/PAT-like"/>
</dbReference>
<dbReference type="EC" id="2.6.1.-" evidence="6"/>
<comment type="similarity">
    <text evidence="2 6">Belongs to the class-I pyridoxal-phosphate-dependent aminotransferase family.</text>
</comment>
<dbReference type="GO" id="GO:0006520">
    <property type="term" value="P:amino acid metabolic process"/>
    <property type="evidence" value="ECO:0007669"/>
    <property type="project" value="InterPro"/>
</dbReference>
<dbReference type="AlphaFoldDB" id="A0A9D2KM16"/>
<dbReference type="PROSITE" id="PS00105">
    <property type="entry name" value="AA_TRANSFER_CLASS_1"/>
    <property type="match status" value="1"/>
</dbReference>
<reference evidence="8" key="1">
    <citation type="journal article" date="2021" name="PeerJ">
        <title>Extensive microbial diversity within the chicken gut microbiome revealed by metagenomics and culture.</title>
        <authorList>
            <person name="Gilroy R."/>
            <person name="Ravi A."/>
            <person name="Getino M."/>
            <person name="Pursley I."/>
            <person name="Horton D.L."/>
            <person name="Alikhan N.F."/>
            <person name="Baker D."/>
            <person name="Gharbi K."/>
            <person name="Hall N."/>
            <person name="Watson M."/>
            <person name="Adriaenssens E.M."/>
            <person name="Foster-Nyarko E."/>
            <person name="Jarju S."/>
            <person name="Secka A."/>
            <person name="Antonio M."/>
            <person name="Oren A."/>
            <person name="Chaudhuri R.R."/>
            <person name="La Ragione R."/>
            <person name="Hildebrand F."/>
            <person name="Pallen M.J."/>
        </authorList>
    </citation>
    <scope>NUCLEOTIDE SEQUENCE</scope>
    <source>
        <strain evidence="8">CHK178-16964</strain>
    </source>
</reference>
<evidence type="ECO:0000256" key="4">
    <source>
        <dbReference type="ARBA" id="ARBA00022679"/>
    </source>
</evidence>
<dbReference type="InterPro" id="IPR015424">
    <property type="entry name" value="PyrdxlP-dep_Trfase"/>
</dbReference>
<organism evidence="8 9">
    <name type="scientific">Candidatus Lachnoclostridium stercoravium</name>
    <dbReference type="NCBI Taxonomy" id="2838633"/>
    <lineage>
        <taxon>Bacteria</taxon>
        <taxon>Bacillati</taxon>
        <taxon>Bacillota</taxon>
        <taxon>Clostridia</taxon>
        <taxon>Lachnospirales</taxon>
        <taxon>Lachnospiraceae</taxon>
    </lineage>
</organism>
<evidence type="ECO:0000256" key="1">
    <source>
        <dbReference type="ARBA" id="ARBA00001933"/>
    </source>
</evidence>
<keyword evidence="5" id="KW-0663">Pyridoxal phosphate</keyword>
<dbReference type="InterPro" id="IPR004839">
    <property type="entry name" value="Aminotransferase_I/II_large"/>
</dbReference>
<dbReference type="GO" id="GO:0030170">
    <property type="term" value="F:pyridoxal phosphate binding"/>
    <property type="evidence" value="ECO:0007669"/>
    <property type="project" value="InterPro"/>
</dbReference>
<accession>A0A9D2KM16</accession>
<evidence type="ECO:0000256" key="2">
    <source>
        <dbReference type="ARBA" id="ARBA00007441"/>
    </source>
</evidence>
<evidence type="ECO:0000313" key="9">
    <source>
        <dbReference type="Proteomes" id="UP000823900"/>
    </source>
</evidence>
<evidence type="ECO:0000256" key="3">
    <source>
        <dbReference type="ARBA" id="ARBA00022576"/>
    </source>
</evidence>
<reference evidence="8" key="2">
    <citation type="submission" date="2021-04" db="EMBL/GenBank/DDBJ databases">
        <authorList>
            <person name="Gilroy R."/>
        </authorList>
    </citation>
    <scope>NUCLEOTIDE SEQUENCE</scope>
    <source>
        <strain evidence="8">CHK178-16964</strain>
    </source>
</reference>
<dbReference type="CDD" id="cd00609">
    <property type="entry name" value="AAT_like"/>
    <property type="match status" value="1"/>
</dbReference>
<keyword evidence="4 6" id="KW-0808">Transferase</keyword>
<protein>
    <recommendedName>
        <fullName evidence="6">Aminotransferase</fullName>
        <ecNumber evidence="6">2.6.1.-</ecNumber>
    </recommendedName>
</protein>
<evidence type="ECO:0000259" key="7">
    <source>
        <dbReference type="Pfam" id="PF00155"/>
    </source>
</evidence>
<dbReference type="InterPro" id="IPR015422">
    <property type="entry name" value="PyrdxlP-dep_Trfase_small"/>
</dbReference>
<dbReference type="InterPro" id="IPR004838">
    <property type="entry name" value="NHTrfase_class1_PyrdxlP-BS"/>
</dbReference>
<evidence type="ECO:0000313" key="8">
    <source>
        <dbReference type="EMBL" id="HJA70133.1"/>
    </source>
</evidence>
<dbReference type="FunFam" id="3.40.640.10:FF:000033">
    <property type="entry name" value="Aspartate aminotransferase"/>
    <property type="match status" value="1"/>
</dbReference>
<sequence>MQPSGIRRFFDIVSEMEGAISLGVGEPDFDTPWHIREEGIYSLEKGRTFYTSNSGLKGLKEEICNYLKRRCDLTYDPEHEVLVTVGGSEAIDIALRAMLDPGDEVLIPEPCYVSYDPCTVLAGGVPVPIPLEEKDGFKLTPEKLLEKITPKSKILVLPFPNNPTGAIMEKEDLEKIAEIVKEKDLFVLSDEIYCELTYKGEHVSIASLPGMWERTVVINGFSKSYAMTGWRLGYAAAPRVILDQMLKIHQFAIMCAPTTSQYAAISALKNGDPDVAMMRESYNQRRRFLVNAVRELGLECFEPYGAFYVFPSIKKFGMSSDDFCLELLKEEKVAVVPGTAFGASGEGYVRISYAYSLKNLKEALGRIQRFLNKLEKEA</sequence>
<keyword evidence="3 6" id="KW-0032">Aminotransferase</keyword>
<dbReference type="EMBL" id="DWZA01000007">
    <property type="protein sequence ID" value="HJA70133.1"/>
    <property type="molecule type" value="Genomic_DNA"/>
</dbReference>
<comment type="caution">
    <text evidence="8">The sequence shown here is derived from an EMBL/GenBank/DDBJ whole genome shotgun (WGS) entry which is preliminary data.</text>
</comment>
<dbReference type="Gene3D" id="3.40.640.10">
    <property type="entry name" value="Type I PLP-dependent aspartate aminotransferase-like (Major domain)"/>
    <property type="match status" value="1"/>
</dbReference>